<proteinExistence type="predicted"/>
<keyword evidence="2" id="KW-1185">Reference proteome</keyword>
<organism evidence="1 2">
    <name type="scientific">Dermacentor silvarum</name>
    <name type="common">Tick</name>
    <dbReference type="NCBI Taxonomy" id="543639"/>
    <lineage>
        <taxon>Eukaryota</taxon>
        <taxon>Metazoa</taxon>
        <taxon>Ecdysozoa</taxon>
        <taxon>Arthropoda</taxon>
        <taxon>Chelicerata</taxon>
        <taxon>Arachnida</taxon>
        <taxon>Acari</taxon>
        <taxon>Parasitiformes</taxon>
        <taxon>Ixodida</taxon>
        <taxon>Ixodoidea</taxon>
        <taxon>Ixodidae</taxon>
        <taxon>Rhipicephalinae</taxon>
        <taxon>Dermacentor</taxon>
    </lineage>
</organism>
<evidence type="ECO:0000313" key="2">
    <source>
        <dbReference type="Proteomes" id="UP000821865"/>
    </source>
</evidence>
<comment type="caution">
    <text evidence="1">The sequence shown here is derived from an EMBL/GenBank/DDBJ whole genome shotgun (WGS) entry which is preliminary data.</text>
</comment>
<protein>
    <submittedName>
        <fullName evidence="1">Uncharacterized protein</fullName>
    </submittedName>
</protein>
<accession>A0ACB8DHH8</accession>
<reference evidence="1" key="1">
    <citation type="submission" date="2020-05" db="EMBL/GenBank/DDBJ databases">
        <title>Large-scale comparative analyses of tick genomes elucidate their genetic diversity and vector capacities.</title>
        <authorList>
            <person name="Jia N."/>
            <person name="Wang J."/>
            <person name="Shi W."/>
            <person name="Du L."/>
            <person name="Sun Y."/>
            <person name="Zhan W."/>
            <person name="Jiang J."/>
            <person name="Wang Q."/>
            <person name="Zhang B."/>
            <person name="Ji P."/>
            <person name="Sakyi L.B."/>
            <person name="Cui X."/>
            <person name="Yuan T."/>
            <person name="Jiang B."/>
            <person name="Yang W."/>
            <person name="Lam T.T.-Y."/>
            <person name="Chang Q."/>
            <person name="Ding S."/>
            <person name="Wang X."/>
            <person name="Zhu J."/>
            <person name="Ruan X."/>
            <person name="Zhao L."/>
            <person name="Wei J."/>
            <person name="Que T."/>
            <person name="Du C."/>
            <person name="Cheng J."/>
            <person name="Dai P."/>
            <person name="Han X."/>
            <person name="Huang E."/>
            <person name="Gao Y."/>
            <person name="Liu J."/>
            <person name="Shao H."/>
            <person name="Ye R."/>
            <person name="Li L."/>
            <person name="Wei W."/>
            <person name="Wang X."/>
            <person name="Wang C."/>
            <person name="Yang T."/>
            <person name="Huo Q."/>
            <person name="Li W."/>
            <person name="Guo W."/>
            <person name="Chen H."/>
            <person name="Zhou L."/>
            <person name="Ni X."/>
            <person name="Tian J."/>
            <person name="Zhou Y."/>
            <person name="Sheng Y."/>
            <person name="Liu T."/>
            <person name="Pan Y."/>
            <person name="Xia L."/>
            <person name="Li J."/>
            <person name="Zhao F."/>
            <person name="Cao W."/>
        </authorList>
    </citation>
    <scope>NUCLEOTIDE SEQUENCE</scope>
    <source>
        <strain evidence="1">Dsil-2018</strain>
    </source>
</reference>
<dbReference type="EMBL" id="CM023471">
    <property type="protein sequence ID" value="KAH7967443.1"/>
    <property type="molecule type" value="Genomic_DNA"/>
</dbReference>
<gene>
    <name evidence="1" type="ORF">HPB49_024866</name>
</gene>
<evidence type="ECO:0000313" key="1">
    <source>
        <dbReference type="EMBL" id="KAH7967443.1"/>
    </source>
</evidence>
<sequence length="890" mass="99662">MEDTEACGKTATALVPSGLPLSEAPWSSPGGSSSSATIETPGPQTAPVQSKKKHRSKKLHRRRLHVRSNTSSNAHAAGSTLGEEQLQTTTMGQTILSSVTDAGATDTEHSTFKTAGSDTRESAMSYRGRQPTTADDSHASPPFTPARNTRHVPYLGYQLWYDMLARRDEEKTERYQESEAQLTHDPGPQDSSDATRANKSFVRFGTTVVRELSAFTSSLVSMKKPVAFMMIVATTVTIVVVGIFFFSGKLAYGTTKVRYCTSPSCRRAENDMRRLIDLSVEPCRNFYDHVCHLWDERTAKAAGGSSVGFLRNSAAEFLGHLNATLSSANVVKSTSAAFRRLAMFYRSCERFLSAPTLSLSDAVQPFREYGDEVLGLSTFPDVLRHVVELSLVRGIHTVLEIRLSAYPDAVLLRLLRGQTLSQKVGVKDTLPLQDYLKELLGEVSSMHAGRVFNLTGILENERRLQDYMAREGQEKRRSVAVLKQLTEGVRHTEWLDMLNARLPNRYRLNSRSVISIDSVDLIRRLLSFLRSLIDYGVVYLYIQILLDAFRFDYLRRVSSNHSERVVSSCLRATRLVIRDASNVIAAQLFPKRRGVDYALRIISAVLKSCSHDGSFAWMSHPMNNEARRTLGDIRMHNFSSSPWSEPFGEADLKAPSGVSEFPSLFIYLKKRQQWGLLEDPPAPREGDIDDVFLSGSDVLYERLSNSFVVPAYLLREPVQYADDDVPPEFALGSLGALLARAIHSALTANASGLWSSEDRFGLLRFEQCMHFQARLALNVSLDHQEDEEVPEIYSWTQGARSAFVALKETYRRRGKSTDQDAEWLSAQKTFFRRFCLLSCGVKSKRQRLASEVFCFLPLLNMPEFAKVFGCPLPSQVYTGNYCDMPLLRTI</sequence>
<name>A0ACB8DHH8_DERSI</name>
<dbReference type="Proteomes" id="UP000821865">
    <property type="component" value="Chromosome 2"/>
</dbReference>